<accession>A0A163GM74</accession>
<reference evidence="1" key="1">
    <citation type="journal article" date="2016" name="Genome Announc.">
        <title>Draft genomes of two strains of Paenibacillus glucanolyticus with capability to degrade lignocellulose.</title>
        <authorList>
            <person name="Mathews S.L."/>
            <person name="Pawlak J."/>
            <person name="Grunden A.M."/>
        </authorList>
    </citation>
    <scope>NUCLEOTIDE SEQUENCE [LARGE SCALE GENOMIC DNA]</scope>
    <source>
        <strain evidence="1">SLM1</strain>
    </source>
</reference>
<keyword evidence="2" id="KW-1185">Reference proteome</keyword>
<dbReference type="RefSeq" id="WP_063477546.1">
    <property type="nucleotide sequence ID" value="NZ_JBCMWP010000019.1"/>
</dbReference>
<proteinExistence type="predicted"/>
<dbReference type="AlphaFoldDB" id="A0A163GM74"/>
<gene>
    <name evidence="1" type="ORF">AWU65_03405</name>
</gene>
<name>A0A163GM74_9BACL</name>
<sequence>MRRYDELSDDLKEIARELHPNDFREWSYKTQGVEIAFSTKSGCYDFRKCEDRSCISCGKDVEDEEPFIHVNICKQCHERFLFYTNKLENANY</sequence>
<protein>
    <submittedName>
        <fullName evidence="1">Uncharacterized protein</fullName>
    </submittedName>
</protein>
<dbReference type="EMBL" id="LWMH01000001">
    <property type="protein sequence ID" value="KZS45041.1"/>
    <property type="molecule type" value="Genomic_DNA"/>
</dbReference>
<organism evidence="1 2">
    <name type="scientific">Paenibacillus glucanolyticus</name>
    <dbReference type="NCBI Taxonomy" id="59843"/>
    <lineage>
        <taxon>Bacteria</taxon>
        <taxon>Bacillati</taxon>
        <taxon>Bacillota</taxon>
        <taxon>Bacilli</taxon>
        <taxon>Bacillales</taxon>
        <taxon>Paenibacillaceae</taxon>
        <taxon>Paenibacillus</taxon>
    </lineage>
</organism>
<evidence type="ECO:0000313" key="1">
    <source>
        <dbReference type="EMBL" id="KZS45041.1"/>
    </source>
</evidence>
<evidence type="ECO:0000313" key="2">
    <source>
        <dbReference type="Proteomes" id="UP000076796"/>
    </source>
</evidence>
<dbReference type="Proteomes" id="UP000076796">
    <property type="component" value="Unassembled WGS sequence"/>
</dbReference>
<comment type="caution">
    <text evidence="1">The sequence shown here is derived from an EMBL/GenBank/DDBJ whole genome shotgun (WGS) entry which is preliminary data.</text>
</comment>